<sequence length="325" mass="35840">MLFDVCAIGELLIDFTSIGPSRNGNQLFERNPGGAPANVLTALAKLNKKTAFLGKVGDDQFGHFLEGVLNEQGIDTSGLRFSKDIPTTLAFVHLDKKGDRSFSFYRNPGADITLTSQELNKEVISKSRIFHFGSLSLTHEPVRNTTLEALIVAKENHILVSYDPNLRPALWNSLEEAKEQILKGLEFADIVKLSEEEFEFLTQSRNVEAETKQLCEKYNIAILLVTMGQKGCYYRAGAQTGYNNGFKAETIDTTGAGDAFFGGILYKLLELGLPPHELTSENMDIFTSFANGVAALSTTRLGGIPSMPTLEEVEEFLKINQSQMK</sequence>
<dbReference type="Pfam" id="PF00294">
    <property type="entry name" value="PfkB"/>
    <property type="match status" value="1"/>
</dbReference>
<dbReference type="InterPro" id="IPR002139">
    <property type="entry name" value="Ribo/fructo_kinase"/>
</dbReference>
<dbReference type="InterPro" id="IPR050306">
    <property type="entry name" value="PfkB_Carbo_kinase"/>
</dbReference>
<reference evidence="8 9" key="1">
    <citation type="submission" date="2024-05" db="EMBL/GenBank/DDBJ databases">
        <authorList>
            <person name="Venkateswaran K."/>
        </authorList>
    </citation>
    <scope>NUCLEOTIDE SEQUENCE [LARGE SCALE GENOMIC DNA]</scope>
    <source>
        <strain evidence="8 9">179-C4-2-HS</strain>
    </source>
</reference>
<evidence type="ECO:0000256" key="1">
    <source>
        <dbReference type="ARBA" id="ARBA00010688"/>
    </source>
</evidence>
<keyword evidence="3" id="KW-0547">Nucleotide-binding</keyword>
<gene>
    <name evidence="8" type="ORF">P5G62_010765</name>
</gene>
<comment type="caution">
    <text evidence="8">The sequence shown here is derived from an EMBL/GenBank/DDBJ whole genome shotgun (WGS) entry which is preliminary data.</text>
</comment>
<dbReference type="GO" id="GO:0016301">
    <property type="term" value="F:kinase activity"/>
    <property type="evidence" value="ECO:0007669"/>
    <property type="project" value="UniProtKB-KW"/>
</dbReference>
<evidence type="ECO:0000256" key="4">
    <source>
        <dbReference type="ARBA" id="ARBA00022777"/>
    </source>
</evidence>
<evidence type="ECO:0000259" key="7">
    <source>
        <dbReference type="Pfam" id="PF00294"/>
    </source>
</evidence>
<protein>
    <submittedName>
        <fullName evidence="8">Carbohydrate kinase</fullName>
        <ecNumber evidence="8">2.7.1.-</ecNumber>
    </submittedName>
</protein>
<dbReference type="PRINTS" id="PR00990">
    <property type="entry name" value="RIBOKINASE"/>
</dbReference>
<evidence type="ECO:0000313" key="8">
    <source>
        <dbReference type="EMBL" id="MFB3167590.1"/>
    </source>
</evidence>
<keyword evidence="4 6" id="KW-0418">Kinase</keyword>
<dbReference type="SUPFAM" id="SSF53613">
    <property type="entry name" value="Ribokinase-like"/>
    <property type="match status" value="1"/>
</dbReference>
<dbReference type="InterPro" id="IPR029056">
    <property type="entry name" value="Ribokinase-like"/>
</dbReference>
<dbReference type="RefSeq" id="WP_306074317.1">
    <property type="nucleotide sequence ID" value="NZ_JAROBZ020000001.1"/>
</dbReference>
<keyword evidence="9" id="KW-1185">Reference proteome</keyword>
<dbReference type="EC" id="2.7.1.-" evidence="8"/>
<dbReference type="EMBL" id="JAROBZ020000001">
    <property type="protein sequence ID" value="MFB3167590.1"/>
    <property type="molecule type" value="Genomic_DNA"/>
</dbReference>
<dbReference type="InterPro" id="IPR011611">
    <property type="entry name" value="PfkB_dom"/>
</dbReference>
<feature type="domain" description="Carbohydrate kinase PfkB" evidence="7">
    <location>
        <begin position="4"/>
        <end position="309"/>
    </location>
</feature>
<evidence type="ECO:0000256" key="3">
    <source>
        <dbReference type="ARBA" id="ARBA00022741"/>
    </source>
</evidence>
<evidence type="ECO:0000256" key="2">
    <source>
        <dbReference type="ARBA" id="ARBA00022679"/>
    </source>
</evidence>
<dbReference type="Gene3D" id="3.40.1190.20">
    <property type="match status" value="1"/>
</dbReference>
<evidence type="ECO:0000313" key="9">
    <source>
        <dbReference type="Proteomes" id="UP001241748"/>
    </source>
</evidence>
<organism evidence="8 9">
    <name type="scientific">Neobacillus driksii</name>
    <dbReference type="NCBI Taxonomy" id="3035913"/>
    <lineage>
        <taxon>Bacteria</taxon>
        <taxon>Bacillati</taxon>
        <taxon>Bacillota</taxon>
        <taxon>Bacilli</taxon>
        <taxon>Bacillales</taxon>
        <taxon>Bacillaceae</taxon>
        <taxon>Neobacillus</taxon>
    </lineage>
</organism>
<dbReference type="InterPro" id="IPR002173">
    <property type="entry name" value="Carboh/pur_kinase_PfkB_CS"/>
</dbReference>
<comment type="similarity">
    <text evidence="1 6">Belongs to the carbohydrate kinase PfkB family.</text>
</comment>
<name>A0ABV4YUQ7_9BACI</name>
<dbReference type="PANTHER" id="PTHR43085:SF1">
    <property type="entry name" value="PSEUDOURIDINE KINASE-RELATED"/>
    <property type="match status" value="1"/>
</dbReference>
<dbReference type="Proteomes" id="UP001241748">
    <property type="component" value="Unassembled WGS sequence"/>
</dbReference>
<evidence type="ECO:0000256" key="6">
    <source>
        <dbReference type="RuleBase" id="RU003704"/>
    </source>
</evidence>
<evidence type="ECO:0000256" key="5">
    <source>
        <dbReference type="ARBA" id="ARBA00022840"/>
    </source>
</evidence>
<accession>A0ABV4YUQ7</accession>
<keyword evidence="5" id="KW-0067">ATP-binding</keyword>
<proteinExistence type="inferred from homology"/>
<keyword evidence="2 6" id="KW-0808">Transferase</keyword>
<dbReference type="PROSITE" id="PS00584">
    <property type="entry name" value="PFKB_KINASES_2"/>
    <property type="match status" value="1"/>
</dbReference>
<dbReference type="CDD" id="cd01167">
    <property type="entry name" value="bac_FRK"/>
    <property type="match status" value="1"/>
</dbReference>
<dbReference type="PANTHER" id="PTHR43085">
    <property type="entry name" value="HEXOKINASE FAMILY MEMBER"/>
    <property type="match status" value="1"/>
</dbReference>